<keyword evidence="1" id="KW-0812">Transmembrane</keyword>
<feature type="non-terminal residue" evidence="3">
    <location>
        <position position="1"/>
    </location>
</feature>
<gene>
    <name evidence="3" type="ORF">S03H2_33958</name>
</gene>
<feature type="transmembrane region" description="Helical" evidence="1">
    <location>
        <begin position="143"/>
        <end position="160"/>
    </location>
</feature>
<dbReference type="AlphaFoldDB" id="X1I3B0"/>
<feature type="transmembrane region" description="Helical" evidence="1">
    <location>
        <begin position="57"/>
        <end position="82"/>
    </location>
</feature>
<evidence type="ECO:0000256" key="1">
    <source>
        <dbReference type="SAM" id="Phobius"/>
    </source>
</evidence>
<dbReference type="InterPro" id="IPR043831">
    <property type="entry name" value="DUF5808"/>
</dbReference>
<evidence type="ECO:0000313" key="3">
    <source>
        <dbReference type="EMBL" id="GAH52023.1"/>
    </source>
</evidence>
<sequence>ARTTLPAPPSERYLELRDRYMRLMADAFYLIKLILIAGFAVNVPLCIWGATNDNATVMLVGILGPLIGGQAVLLGALLLYYWPKMKRVRSEMQEIAGPGSLERSADSDGWIAGFMYYSPENRSVWVESRMGYGYTLNFARTEAWGLLAILLLPVIYLVVAKP</sequence>
<dbReference type="EMBL" id="BARU01020701">
    <property type="protein sequence ID" value="GAH52023.1"/>
    <property type="molecule type" value="Genomic_DNA"/>
</dbReference>
<evidence type="ECO:0000259" key="2">
    <source>
        <dbReference type="Pfam" id="PF19124"/>
    </source>
</evidence>
<proteinExistence type="predicted"/>
<accession>X1I3B0</accession>
<feature type="domain" description="DUF5808" evidence="2">
    <location>
        <begin position="119"/>
        <end position="144"/>
    </location>
</feature>
<dbReference type="Pfam" id="PF19124">
    <property type="entry name" value="DUF5808"/>
    <property type="match status" value="1"/>
</dbReference>
<reference evidence="3" key="1">
    <citation type="journal article" date="2014" name="Front. Microbiol.">
        <title>High frequency of phylogenetically diverse reductive dehalogenase-homologous genes in deep subseafloor sedimentary metagenomes.</title>
        <authorList>
            <person name="Kawai M."/>
            <person name="Futagami T."/>
            <person name="Toyoda A."/>
            <person name="Takaki Y."/>
            <person name="Nishi S."/>
            <person name="Hori S."/>
            <person name="Arai W."/>
            <person name="Tsubouchi T."/>
            <person name="Morono Y."/>
            <person name="Uchiyama I."/>
            <person name="Ito T."/>
            <person name="Fujiyama A."/>
            <person name="Inagaki F."/>
            <person name="Takami H."/>
        </authorList>
    </citation>
    <scope>NUCLEOTIDE SEQUENCE</scope>
    <source>
        <strain evidence="3">Expedition CK06-06</strain>
    </source>
</reference>
<protein>
    <recommendedName>
        <fullName evidence="2">DUF5808 domain-containing protein</fullName>
    </recommendedName>
</protein>
<keyword evidence="1" id="KW-1133">Transmembrane helix</keyword>
<comment type="caution">
    <text evidence="3">The sequence shown here is derived from an EMBL/GenBank/DDBJ whole genome shotgun (WGS) entry which is preliminary data.</text>
</comment>
<keyword evidence="1" id="KW-0472">Membrane</keyword>
<feature type="transmembrane region" description="Helical" evidence="1">
    <location>
        <begin position="27"/>
        <end position="51"/>
    </location>
</feature>
<name>X1I3B0_9ZZZZ</name>
<organism evidence="3">
    <name type="scientific">marine sediment metagenome</name>
    <dbReference type="NCBI Taxonomy" id="412755"/>
    <lineage>
        <taxon>unclassified sequences</taxon>
        <taxon>metagenomes</taxon>
        <taxon>ecological metagenomes</taxon>
    </lineage>
</organism>